<protein>
    <submittedName>
        <fullName evidence="1">Uncharacterized protein</fullName>
    </submittedName>
</protein>
<organism evidence="1">
    <name type="scientific">Sesamum angustifolium</name>
    <dbReference type="NCBI Taxonomy" id="2727405"/>
    <lineage>
        <taxon>Eukaryota</taxon>
        <taxon>Viridiplantae</taxon>
        <taxon>Streptophyta</taxon>
        <taxon>Embryophyta</taxon>
        <taxon>Tracheophyta</taxon>
        <taxon>Spermatophyta</taxon>
        <taxon>Magnoliopsida</taxon>
        <taxon>eudicotyledons</taxon>
        <taxon>Gunneridae</taxon>
        <taxon>Pentapetalae</taxon>
        <taxon>asterids</taxon>
        <taxon>lamiids</taxon>
        <taxon>Lamiales</taxon>
        <taxon>Pedaliaceae</taxon>
        <taxon>Sesamum</taxon>
    </lineage>
</organism>
<accession>A0AAW2IJA2</accession>
<proteinExistence type="predicted"/>
<gene>
    <name evidence="1" type="ORF">Sangu_2960100</name>
</gene>
<name>A0AAW2IJA2_9LAMI</name>
<dbReference type="EMBL" id="JACGWK010001833">
    <property type="protein sequence ID" value="KAL0282259.1"/>
    <property type="molecule type" value="Genomic_DNA"/>
</dbReference>
<dbReference type="AlphaFoldDB" id="A0AAW2IJA2"/>
<reference evidence="1" key="1">
    <citation type="submission" date="2020-06" db="EMBL/GenBank/DDBJ databases">
        <authorList>
            <person name="Li T."/>
            <person name="Hu X."/>
            <person name="Zhang T."/>
            <person name="Song X."/>
            <person name="Zhang H."/>
            <person name="Dai N."/>
            <person name="Sheng W."/>
            <person name="Hou X."/>
            <person name="Wei L."/>
        </authorList>
    </citation>
    <scope>NUCLEOTIDE SEQUENCE</scope>
    <source>
        <strain evidence="1">G01</strain>
        <tissue evidence="1">Leaf</tissue>
    </source>
</reference>
<comment type="caution">
    <text evidence="1">The sequence shown here is derived from an EMBL/GenBank/DDBJ whole genome shotgun (WGS) entry which is preliminary data.</text>
</comment>
<sequence length="134" mass="15503">MALLMKLEWRLAVNPQGLAHQVLRAKYFSKADFFTSPIGSNPSFTWRSIVAARPMLMCGLRWEVGDGIRIRVLGDPWLPRPSTFRIISNPKSLSPTTSVLALLDDDRKWKEDLIMGEFERRHILYYTNYTKKCS</sequence>
<reference evidence="1" key="2">
    <citation type="journal article" date="2024" name="Plant">
        <title>Genomic evolution and insights into agronomic trait innovations of Sesamum species.</title>
        <authorList>
            <person name="Miao H."/>
            <person name="Wang L."/>
            <person name="Qu L."/>
            <person name="Liu H."/>
            <person name="Sun Y."/>
            <person name="Le M."/>
            <person name="Wang Q."/>
            <person name="Wei S."/>
            <person name="Zheng Y."/>
            <person name="Lin W."/>
            <person name="Duan Y."/>
            <person name="Cao H."/>
            <person name="Xiong S."/>
            <person name="Wang X."/>
            <person name="Wei L."/>
            <person name="Li C."/>
            <person name="Ma Q."/>
            <person name="Ju M."/>
            <person name="Zhao R."/>
            <person name="Li G."/>
            <person name="Mu C."/>
            <person name="Tian Q."/>
            <person name="Mei H."/>
            <person name="Zhang T."/>
            <person name="Gao T."/>
            <person name="Zhang H."/>
        </authorList>
    </citation>
    <scope>NUCLEOTIDE SEQUENCE</scope>
    <source>
        <strain evidence="1">G01</strain>
    </source>
</reference>
<evidence type="ECO:0000313" key="1">
    <source>
        <dbReference type="EMBL" id="KAL0282259.1"/>
    </source>
</evidence>